<dbReference type="GeneID" id="70104100"/>
<evidence type="ECO:0000313" key="11">
    <source>
        <dbReference type="Proteomes" id="UP000542111"/>
    </source>
</evidence>
<dbReference type="RefSeq" id="WP_076961930.1">
    <property type="nucleotide sequence ID" value="NZ_CBCRYT010000016.1"/>
</dbReference>
<dbReference type="Gene3D" id="3.40.50.720">
    <property type="entry name" value="NAD(P)-binding Rossmann-like Domain"/>
    <property type="match status" value="1"/>
</dbReference>
<dbReference type="PANTHER" id="PTHR24321">
    <property type="entry name" value="DEHYDROGENASES, SHORT CHAIN"/>
    <property type="match status" value="1"/>
</dbReference>
<organism evidence="10 11">
    <name type="scientific">Pseudomonas gessardii</name>
    <dbReference type="NCBI Taxonomy" id="78544"/>
    <lineage>
        <taxon>Bacteria</taxon>
        <taxon>Pseudomonadati</taxon>
        <taxon>Pseudomonadota</taxon>
        <taxon>Gammaproteobacteria</taxon>
        <taxon>Pseudomonadales</taxon>
        <taxon>Pseudomonadaceae</taxon>
        <taxon>Pseudomonas</taxon>
    </lineage>
</organism>
<evidence type="ECO:0000256" key="7">
    <source>
        <dbReference type="ARBA" id="ARBA00067530"/>
    </source>
</evidence>
<dbReference type="InterPro" id="IPR036291">
    <property type="entry name" value="NAD(P)-bd_dom_sf"/>
</dbReference>
<dbReference type="InterPro" id="IPR057326">
    <property type="entry name" value="KR_dom"/>
</dbReference>
<comment type="catalytic activity">
    <reaction evidence="5">
        <text>(2S,3S)-2,3-dihydroxy-2,3-dihydrobenzoate + NAD(+) = 2,3-dihydroxybenzoate + NADH + H(+)</text>
        <dbReference type="Rhea" id="RHEA:23824"/>
        <dbReference type="ChEBI" id="CHEBI:15378"/>
        <dbReference type="ChEBI" id="CHEBI:36654"/>
        <dbReference type="ChEBI" id="CHEBI:57540"/>
        <dbReference type="ChEBI" id="CHEBI:57945"/>
        <dbReference type="ChEBI" id="CHEBI:58764"/>
        <dbReference type="EC" id="1.3.1.28"/>
    </reaction>
</comment>
<evidence type="ECO:0000256" key="1">
    <source>
        <dbReference type="ARBA" id="ARBA00004924"/>
    </source>
</evidence>
<dbReference type="Proteomes" id="UP000542111">
    <property type="component" value="Unassembled WGS sequence"/>
</dbReference>
<evidence type="ECO:0000256" key="3">
    <source>
        <dbReference type="ARBA" id="ARBA00023002"/>
    </source>
</evidence>
<dbReference type="SMART" id="SM00822">
    <property type="entry name" value="PKS_KR"/>
    <property type="match status" value="1"/>
</dbReference>
<evidence type="ECO:0000256" key="8">
    <source>
        <dbReference type="NCBIfam" id="TIGR04316"/>
    </source>
</evidence>
<dbReference type="GO" id="GO:0019290">
    <property type="term" value="P:siderophore biosynthetic process"/>
    <property type="evidence" value="ECO:0007669"/>
    <property type="project" value="InterPro"/>
</dbReference>
<comment type="pathway">
    <text evidence="1">Siderophore biosynthesis.</text>
</comment>
<evidence type="ECO:0000256" key="5">
    <source>
        <dbReference type="ARBA" id="ARBA00052874"/>
    </source>
</evidence>
<dbReference type="NCBIfam" id="TIGR04316">
    <property type="entry name" value="dhbA_paeA"/>
    <property type="match status" value="1"/>
</dbReference>
<dbReference type="PROSITE" id="PS00061">
    <property type="entry name" value="ADH_SHORT"/>
    <property type="match status" value="1"/>
</dbReference>
<comment type="caution">
    <text evidence="10">The sequence shown here is derived from an EMBL/GenBank/DDBJ whole genome shotgun (WGS) entry which is preliminary data.</text>
</comment>
<name>A0A7Y1MPT2_9PSED</name>
<dbReference type="EC" id="1.3.1.28" evidence="6 8"/>
<dbReference type="FunFam" id="3.40.50.720:FF:000160">
    <property type="entry name" value="2,3-dihydro-2,3-dihydroxybenzoate dehydrogenase"/>
    <property type="match status" value="1"/>
</dbReference>
<evidence type="ECO:0000256" key="2">
    <source>
        <dbReference type="ARBA" id="ARBA00006484"/>
    </source>
</evidence>
<dbReference type="Pfam" id="PF13561">
    <property type="entry name" value="adh_short_C2"/>
    <property type="match status" value="1"/>
</dbReference>
<evidence type="ECO:0000259" key="9">
    <source>
        <dbReference type="SMART" id="SM00822"/>
    </source>
</evidence>
<dbReference type="EMBL" id="JAAQYP010000015">
    <property type="protein sequence ID" value="NNA95812.1"/>
    <property type="molecule type" value="Genomic_DNA"/>
</dbReference>
<dbReference type="GO" id="GO:0008667">
    <property type="term" value="F:2,3-dihydro-2,3-dihydroxybenzoate dehydrogenase activity"/>
    <property type="evidence" value="ECO:0007669"/>
    <property type="project" value="UniProtKB-UniRule"/>
</dbReference>
<feature type="domain" description="Ketoreductase" evidence="9">
    <location>
        <begin position="9"/>
        <end position="178"/>
    </location>
</feature>
<dbReference type="InterPro" id="IPR002347">
    <property type="entry name" value="SDR_fam"/>
</dbReference>
<dbReference type="NCBIfam" id="NF006074">
    <property type="entry name" value="PRK08220.1"/>
    <property type="match status" value="1"/>
</dbReference>
<proteinExistence type="inferred from homology"/>
<dbReference type="PRINTS" id="PR01397">
    <property type="entry name" value="DHBDHDRGNASE"/>
</dbReference>
<keyword evidence="4" id="KW-0520">NAD</keyword>
<gene>
    <name evidence="10" type="primary">dhbA</name>
    <name evidence="10" type="ORF">HBO33_11575</name>
</gene>
<protein>
    <recommendedName>
        <fullName evidence="7 8">2,3-dihydro-2,3-dihydroxybenzoate dehydrogenase</fullName>
        <ecNumber evidence="6 8">1.3.1.28</ecNumber>
    </recommendedName>
</protein>
<keyword evidence="3 10" id="KW-0560">Oxidoreductase</keyword>
<reference evidence="10 11" key="1">
    <citation type="journal article" date="2020" name="Front. Microbiol.">
        <title>Genetic Organization of the aprX-lipA2 Operon Affects the Proteolytic Potential of Pseudomonas Species in Milk.</title>
        <authorList>
            <person name="Maier C."/>
            <person name="Huptas C."/>
            <person name="von Neubeck M."/>
            <person name="Scherer S."/>
            <person name="Wenning M."/>
            <person name="Lucking G."/>
        </authorList>
    </citation>
    <scope>NUCLEOTIDE SEQUENCE [LARGE SCALE GENOMIC DNA]</scope>
    <source>
        <strain evidence="10 11">G4779</strain>
    </source>
</reference>
<evidence type="ECO:0000256" key="4">
    <source>
        <dbReference type="ARBA" id="ARBA00023027"/>
    </source>
</evidence>
<dbReference type="InterPro" id="IPR020904">
    <property type="entry name" value="Sc_DH/Rdtase_CS"/>
</dbReference>
<dbReference type="OrthoDB" id="9803333at2"/>
<dbReference type="AlphaFoldDB" id="A0A7Y1MPT2"/>
<dbReference type="InterPro" id="IPR003560">
    <property type="entry name" value="DHB_DH"/>
</dbReference>
<dbReference type="SUPFAM" id="SSF51735">
    <property type="entry name" value="NAD(P)-binding Rossmann-fold domains"/>
    <property type="match status" value="1"/>
</dbReference>
<dbReference type="PANTHER" id="PTHR24321:SF13">
    <property type="entry name" value="2,3-DIHYDRO-2,3-DIHYDROXYBENZOATE DEHYDROGENASE"/>
    <property type="match status" value="1"/>
</dbReference>
<sequence length="249" mass="26484">MNTREFDGKTAWVTGAGRGIGLATATMLQNNGAQVIGLDMIFGGSHYPFECVKLDITDARMVADTCKELLTQAPPPDVLVNAAGILVQGDCSQVSLDDWRHCFDVNVNGAFHLLRILIPMFKERRRGAIVNVASNAASVPRLGMAAYCASKAALLSLSHCVALEVAPYGVRCNSVSPGSTDTPMLAQLMNDSGAVERTLRGVPEAFRTGIPLGKIAMPEEVAQTILFLASERASHITLHDLTVDGGATF</sequence>
<accession>A0A7Y1MPT2</accession>
<evidence type="ECO:0000313" key="10">
    <source>
        <dbReference type="EMBL" id="NNA95812.1"/>
    </source>
</evidence>
<evidence type="ECO:0000256" key="6">
    <source>
        <dbReference type="ARBA" id="ARBA00066334"/>
    </source>
</evidence>
<dbReference type="PRINTS" id="PR00080">
    <property type="entry name" value="SDRFAMILY"/>
</dbReference>
<comment type="similarity">
    <text evidence="2">Belongs to the short-chain dehydrogenases/reductases (SDR) family.</text>
</comment>